<evidence type="ECO:0000256" key="3">
    <source>
        <dbReference type="ARBA" id="ARBA00022679"/>
    </source>
</evidence>
<dbReference type="InterPro" id="IPR041280">
    <property type="entry name" value="Big_10"/>
</dbReference>
<dbReference type="GO" id="GO:0005576">
    <property type="term" value="C:extracellular region"/>
    <property type="evidence" value="ECO:0007669"/>
    <property type="project" value="TreeGrafter"/>
</dbReference>
<evidence type="ECO:0000256" key="1">
    <source>
        <dbReference type="ARBA" id="ARBA00004752"/>
    </source>
</evidence>
<evidence type="ECO:0000256" key="11">
    <source>
        <dbReference type="ARBA" id="ARBA00023316"/>
    </source>
</evidence>
<evidence type="ECO:0000256" key="14">
    <source>
        <dbReference type="SAM" id="MobiDB-lite"/>
    </source>
</evidence>
<name>A0A7W3TA16_9ACTN</name>
<dbReference type="CDD" id="cd16913">
    <property type="entry name" value="YkuD_like"/>
    <property type="match status" value="1"/>
</dbReference>
<dbReference type="PANTHER" id="PTHR30582:SF2">
    <property type="entry name" value="L,D-TRANSPEPTIDASE YCIB-RELATED"/>
    <property type="match status" value="1"/>
</dbReference>
<dbReference type="PROSITE" id="PS52029">
    <property type="entry name" value="LD_TPASE"/>
    <property type="match status" value="1"/>
</dbReference>
<dbReference type="PANTHER" id="PTHR30582">
    <property type="entry name" value="L,D-TRANSPEPTIDASE"/>
    <property type="match status" value="1"/>
</dbReference>
<feature type="active site" description="Nucleophile" evidence="13">
    <location>
        <position position="379"/>
    </location>
</feature>
<sequence length="487" mass="51465">MSHGKVSFPGAPRRAPAPRRARRRALILAPLLACALAACTGSPADGGPVGAGGSALNVLTADAGPEPTIGPAAARGGGPIDPSETVTVSLPDANAGAGSDTGPRITDVVLEDELGRPVPGRLSAGGDRWRSTAPLVAGSRYTLRVATEAADGTPGRREHTFRTRDLADLDTELLEVTLGPSPGTYGVGQPITAKLSEGIADRDRRAAVERALRVESRPAAGEGSWHWVEDDLLHYRPREYWPANAEITVSADLAGVPLGEGLRGGPVEELRWRTGDRVEALGDISSLTLTVRRNGEVIRTMPMTTGKEGFRTRNGKKVILGRESHVRMRGSSIGISPTSSEYYDLDVYWAARLTWSGEYVHGAPWSVGYHGRDNVSHGCTGLNTENARWFFENVRVGDIVEHVGGEGVDMPYFGNGFGDWNMDWEEWRRGSALVPAGAPGDTEPGADAGSGAVTDAGPQAPGAVEAEDAGRGGRNDGSERARLRPVL</sequence>
<feature type="region of interest" description="Disordered" evidence="14">
    <location>
        <begin position="433"/>
        <end position="487"/>
    </location>
</feature>
<keyword evidence="4" id="KW-0732">Signal</keyword>
<dbReference type="Gene3D" id="2.60.40.3710">
    <property type="match status" value="1"/>
</dbReference>
<dbReference type="FunFam" id="2.40.440.10:FF:000005">
    <property type="entry name" value="L,D-transpeptidase 2"/>
    <property type="match status" value="1"/>
</dbReference>
<dbReference type="GO" id="GO:0071555">
    <property type="term" value="P:cell wall organization"/>
    <property type="evidence" value="ECO:0007669"/>
    <property type="project" value="UniProtKB-UniRule"/>
</dbReference>
<evidence type="ECO:0000256" key="13">
    <source>
        <dbReference type="PROSITE-ProRule" id="PRU01373"/>
    </source>
</evidence>
<feature type="compositionally biased region" description="Basic and acidic residues" evidence="14">
    <location>
        <begin position="468"/>
        <end position="487"/>
    </location>
</feature>
<dbReference type="Gene3D" id="2.40.440.10">
    <property type="entry name" value="L,D-transpeptidase catalytic domain-like"/>
    <property type="match status" value="1"/>
</dbReference>
<keyword evidence="11 13" id="KW-0961">Cell wall biogenesis/degradation</keyword>
<keyword evidence="6 13" id="KW-0573">Peptidoglycan synthesis</keyword>
<dbReference type="Proteomes" id="UP000538929">
    <property type="component" value="Unassembled WGS sequence"/>
</dbReference>
<dbReference type="InterPro" id="IPR050979">
    <property type="entry name" value="LD-transpeptidase"/>
</dbReference>
<dbReference type="RefSeq" id="WP_182604651.1">
    <property type="nucleotide sequence ID" value="NZ_VKHT01000027.1"/>
</dbReference>
<dbReference type="InterPro" id="IPR038063">
    <property type="entry name" value="Transpep_catalytic_dom"/>
</dbReference>
<evidence type="ECO:0000256" key="9">
    <source>
        <dbReference type="ARBA" id="ARBA00023288"/>
    </source>
</evidence>
<accession>A0A7W3TA16</accession>
<reference evidence="17" key="1">
    <citation type="submission" date="2019-10" db="EMBL/GenBank/DDBJ databases">
        <title>Streptomyces sp. nov., a novel actinobacterium isolated from alkaline environment.</title>
        <authorList>
            <person name="Golinska P."/>
        </authorList>
    </citation>
    <scope>NUCLEOTIDE SEQUENCE [LARGE SCALE GENOMIC DNA]</scope>
    <source>
        <strain evidence="17">DSM 42118</strain>
    </source>
</reference>
<dbReference type="Pfam" id="PF03734">
    <property type="entry name" value="YkuD"/>
    <property type="match status" value="1"/>
</dbReference>
<dbReference type="InterPro" id="IPR005490">
    <property type="entry name" value="LD_TPept_cat_dom"/>
</dbReference>
<dbReference type="AlphaFoldDB" id="A0A7W3TA16"/>
<feature type="active site" description="Proton donor/acceptor" evidence="13">
    <location>
        <position position="361"/>
    </location>
</feature>
<organism evidence="16 17">
    <name type="scientific">Streptomyces alkaliphilus</name>
    <dbReference type="NCBI Taxonomy" id="1472722"/>
    <lineage>
        <taxon>Bacteria</taxon>
        <taxon>Bacillati</taxon>
        <taxon>Actinomycetota</taxon>
        <taxon>Actinomycetes</taxon>
        <taxon>Kitasatosporales</taxon>
        <taxon>Streptomycetaceae</taxon>
        <taxon>Streptomyces</taxon>
    </lineage>
</organism>
<evidence type="ECO:0000256" key="8">
    <source>
        <dbReference type="ARBA" id="ARBA00023139"/>
    </source>
</evidence>
<evidence type="ECO:0000256" key="7">
    <source>
        <dbReference type="ARBA" id="ARBA00023136"/>
    </source>
</evidence>
<evidence type="ECO:0000256" key="6">
    <source>
        <dbReference type="ARBA" id="ARBA00022984"/>
    </source>
</evidence>
<keyword evidence="5 13" id="KW-0133">Cell shape</keyword>
<evidence type="ECO:0000256" key="4">
    <source>
        <dbReference type="ARBA" id="ARBA00022729"/>
    </source>
</evidence>
<dbReference type="GO" id="GO:0018104">
    <property type="term" value="P:peptidoglycan-protein cross-linking"/>
    <property type="evidence" value="ECO:0007669"/>
    <property type="project" value="TreeGrafter"/>
</dbReference>
<dbReference type="EMBL" id="VKHT01000027">
    <property type="protein sequence ID" value="MBB0242897.1"/>
    <property type="molecule type" value="Genomic_DNA"/>
</dbReference>
<evidence type="ECO:0000256" key="5">
    <source>
        <dbReference type="ARBA" id="ARBA00022960"/>
    </source>
</evidence>
<evidence type="ECO:0000256" key="12">
    <source>
        <dbReference type="ARBA" id="ARBA00060592"/>
    </source>
</evidence>
<evidence type="ECO:0000259" key="15">
    <source>
        <dbReference type="PROSITE" id="PS52029"/>
    </source>
</evidence>
<dbReference type="UniPathway" id="UPA00219"/>
<dbReference type="GO" id="GO:0071972">
    <property type="term" value="F:peptidoglycan L,D-transpeptidase activity"/>
    <property type="evidence" value="ECO:0007669"/>
    <property type="project" value="TreeGrafter"/>
</dbReference>
<keyword evidence="3" id="KW-0808">Transferase</keyword>
<keyword evidence="7" id="KW-0472">Membrane</keyword>
<keyword evidence="10" id="KW-0012">Acyltransferase</keyword>
<evidence type="ECO:0000313" key="17">
    <source>
        <dbReference type="Proteomes" id="UP000538929"/>
    </source>
</evidence>
<dbReference type="SUPFAM" id="SSF141523">
    <property type="entry name" value="L,D-transpeptidase catalytic domain-like"/>
    <property type="match status" value="1"/>
</dbReference>
<feature type="domain" description="L,D-TPase catalytic" evidence="15">
    <location>
        <begin position="278"/>
        <end position="403"/>
    </location>
</feature>
<dbReference type="Gene3D" id="2.60.40.3780">
    <property type="match status" value="1"/>
</dbReference>
<dbReference type="Pfam" id="PF17964">
    <property type="entry name" value="Big_10"/>
    <property type="match status" value="1"/>
</dbReference>
<keyword evidence="8" id="KW-0564">Palmitate</keyword>
<keyword evidence="9" id="KW-0449">Lipoprotein</keyword>
<keyword evidence="17" id="KW-1185">Reference proteome</keyword>
<evidence type="ECO:0000256" key="2">
    <source>
        <dbReference type="ARBA" id="ARBA00022475"/>
    </source>
</evidence>
<gene>
    <name evidence="16" type="ORF">FNQ90_01935</name>
</gene>
<proteinExistence type="predicted"/>
<comment type="pathway">
    <text evidence="12">Glycan biosynthesis.</text>
</comment>
<dbReference type="GO" id="GO:0016746">
    <property type="term" value="F:acyltransferase activity"/>
    <property type="evidence" value="ECO:0007669"/>
    <property type="project" value="UniProtKB-KW"/>
</dbReference>
<protein>
    <submittedName>
        <fullName evidence="16">L,D-transpeptidase family protein</fullName>
    </submittedName>
</protein>
<evidence type="ECO:0000256" key="10">
    <source>
        <dbReference type="ARBA" id="ARBA00023315"/>
    </source>
</evidence>
<keyword evidence="2" id="KW-1003">Cell membrane</keyword>
<evidence type="ECO:0000313" key="16">
    <source>
        <dbReference type="EMBL" id="MBB0242897.1"/>
    </source>
</evidence>
<comment type="pathway">
    <text evidence="1 13">Cell wall biogenesis; peptidoglycan biosynthesis.</text>
</comment>
<dbReference type="GO" id="GO:0008360">
    <property type="term" value="P:regulation of cell shape"/>
    <property type="evidence" value="ECO:0007669"/>
    <property type="project" value="UniProtKB-UniRule"/>
</dbReference>
<comment type="caution">
    <text evidence="16">The sequence shown here is derived from an EMBL/GenBank/DDBJ whole genome shotgun (WGS) entry which is preliminary data.</text>
</comment>